<dbReference type="InterPro" id="IPR016167">
    <property type="entry name" value="FAD-bd_PCMH_sub1"/>
</dbReference>
<dbReference type="InterPro" id="IPR006094">
    <property type="entry name" value="Oxid_FAD_bind_N"/>
</dbReference>
<name>A0A5B6WC45_9ROSI</name>
<reference evidence="16" key="1">
    <citation type="journal article" date="2019" name="Plant Biotechnol. J.">
        <title>Genome sequencing of the Australian wild diploid species Gossypium australe highlights disease resistance and delayed gland morphogenesis.</title>
        <authorList>
            <person name="Cai Y."/>
            <person name="Cai X."/>
            <person name="Wang Q."/>
            <person name="Wang P."/>
            <person name="Zhang Y."/>
            <person name="Cai C."/>
            <person name="Xu Y."/>
            <person name="Wang K."/>
            <person name="Zhou Z."/>
            <person name="Wang C."/>
            <person name="Geng S."/>
            <person name="Li B."/>
            <person name="Dong Q."/>
            <person name="Hou Y."/>
            <person name="Wang H."/>
            <person name="Ai P."/>
            <person name="Liu Z."/>
            <person name="Yi F."/>
            <person name="Sun M."/>
            <person name="An G."/>
            <person name="Cheng J."/>
            <person name="Zhang Y."/>
            <person name="Shi Q."/>
            <person name="Xie Y."/>
            <person name="Shi X."/>
            <person name="Chang Y."/>
            <person name="Huang F."/>
            <person name="Chen Y."/>
            <person name="Hong S."/>
            <person name="Mi L."/>
            <person name="Sun Q."/>
            <person name="Zhang L."/>
            <person name="Zhou B."/>
            <person name="Peng R."/>
            <person name="Zhang X."/>
            <person name="Liu F."/>
        </authorList>
    </citation>
    <scope>NUCLEOTIDE SEQUENCE [LARGE SCALE GENOMIC DNA]</scope>
    <source>
        <strain evidence="16">cv. PA1801</strain>
    </source>
</reference>
<feature type="domain" description="FAD-binding PCMH-type" evidence="14">
    <location>
        <begin position="75"/>
        <end position="249"/>
    </location>
</feature>
<organism evidence="15 16">
    <name type="scientific">Gossypium australe</name>
    <dbReference type="NCBI Taxonomy" id="47621"/>
    <lineage>
        <taxon>Eukaryota</taxon>
        <taxon>Viridiplantae</taxon>
        <taxon>Streptophyta</taxon>
        <taxon>Embryophyta</taxon>
        <taxon>Tracheophyta</taxon>
        <taxon>Spermatophyta</taxon>
        <taxon>Magnoliopsida</taxon>
        <taxon>eudicotyledons</taxon>
        <taxon>Gunneridae</taxon>
        <taxon>Pentapetalae</taxon>
        <taxon>rosids</taxon>
        <taxon>malvids</taxon>
        <taxon>Malvales</taxon>
        <taxon>Malvaceae</taxon>
        <taxon>Malvoideae</taxon>
        <taxon>Gossypium</taxon>
    </lineage>
</organism>
<evidence type="ECO:0000256" key="2">
    <source>
        <dbReference type="ARBA" id="ARBA00004191"/>
    </source>
</evidence>
<dbReference type="FunFam" id="3.30.43.10:FF:000004">
    <property type="entry name" value="Berberine bridge enzyme-like 15"/>
    <property type="match status" value="2"/>
</dbReference>
<comment type="cofactor">
    <cofactor evidence="1">
        <name>FAD</name>
        <dbReference type="ChEBI" id="CHEBI:57692"/>
    </cofactor>
</comment>
<evidence type="ECO:0000256" key="11">
    <source>
        <dbReference type="ARBA" id="ARBA00023157"/>
    </source>
</evidence>
<keyword evidence="6" id="KW-0285">Flavoprotein</keyword>
<keyword evidence="11" id="KW-1015">Disulfide bond</keyword>
<dbReference type="AlphaFoldDB" id="A0A5B6WC45"/>
<keyword evidence="4" id="KW-0134">Cell wall</keyword>
<feature type="signal peptide" evidence="13">
    <location>
        <begin position="1"/>
        <end position="21"/>
    </location>
</feature>
<dbReference type="SUPFAM" id="SSF56176">
    <property type="entry name" value="FAD-binding/transporter-associated domain-like"/>
    <property type="match status" value="2"/>
</dbReference>
<dbReference type="InterPro" id="IPR012951">
    <property type="entry name" value="BBE"/>
</dbReference>
<dbReference type="Pfam" id="PF01565">
    <property type="entry name" value="FAD_binding_4"/>
    <property type="match status" value="2"/>
</dbReference>
<keyword evidence="5" id="KW-0964">Secreted</keyword>
<accession>A0A5B6WC45</accession>
<feature type="chain" id="PRO_5023038569" evidence="13">
    <location>
        <begin position="22"/>
        <end position="1009"/>
    </location>
</feature>
<dbReference type="GO" id="GO:0016491">
    <property type="term" value="F:oxidoreductase activity"/>
    <property type="evidence" value="ECO:0007669"/>
    <property type="project" value="UniProtKB-KW"/>
</dbReference>
<dbReference type="InterPro" id="IPR016166">
    <property type="entry name" value="FAD-bd_PCMH"/>
</dbReference>
<evidence type="ECO:0000256" key="10">
    <source>
        <dbReference type="ARBA" id="ARBA00023002"/>
    </source>
</evidence>
<evidence type="ECO:0000256" key="6">
    <source>
        <dbReference type="ARBA" id="ARBA00022630"/>
    </source>
</evidence>
<gene>
    <name evidence="15" type="ORF">EPI10_012217</name>
</gene>
<protein>
    <submittedName>
        <fullName evidence="15">Reticuline oxidase-like protein</fullName>
    </submittedName>
</protein>
<dbReference type="Gene3D" id="3.40.462.20">
    <property type="match status" value="2"/>
</dbReference>
<keyword evidence="8" id="KW-0547">Nucleotide-binding</keyword>
<keyword evidence="12" id="KW-0325">Glycoprotein</keyword>
<evidence type="ECO:0000313" key="16">
    <source>
        <dbReference type="Proteomes" id="UP000325315"/>
    </source>
</evidence>
<keyword evidence="9" id="KW-0274">FAD</keyword>
<evidence type="ECO:0000256" key="4">
    <source>
        <dbReference type="ARBA" id="ARBA00022512"/>
    </source>
</evidence>
<dbReference type="Gene3D" id="3.30.465.10">
    <property type="match status" value="2"/>
</dbReference>
<evidence type="ECO:0000256" key="12">
    <source>
        <dbReference type="ARBA" id="ARBA00023180"/>
    </source>
</evidence>
<dbReference type="PANTHER" id="PTHR32448">
    <property type="entry name" value="OS08G0158400 PROTEIN"/>
    <property type="match status" value="1"/>
</dbReference>
<keyword evidence="10" id="KW-0560">Oxidoreductase</keyword>
<dbReference type="PROSITE" id="PS51387">
    <property type="entry name" value="FAD_PCMH"/>
    <property type="match status" value="2"/>
</dbReference>
<evidence type="ECO:0000256" key="13">
    <source>
        <dbReference type="SAM" id="SignalP"/>
    </source>
</evidence>
<dbReference type="Pfam" id="PF08031">
    <property type="entry name" value="BBE"/>
    <property type="match status" value="1"/>
</dbReference>
<evidence type="ECO:0000256" key="7">
    <source>
        <dbReference type="ARBA" id="ARBA00022729"/>
    </source>
</evidence>
<dbReference type="Gene3D" id="3.30.43.10">
    <property type="entry name" value="Uridine Diphospho-n-acetylenolpyruvylglucosamine Reductase, domain 2"/>
    <property type="match status" value="2"/>
</dbReference>
<evidence type="ECO:0000256" key="8">
    <source>
        <dbReference type="ARBA" id="ARBA00022741"/>
    </source>
</evidence>
<keyword evidence="16" id="KW-1185">Reference proteome</keyword>
<keyword evidence="7 13" id="KW-0732">Signal</keyword>
<dbReference type="InterPro" id="IPR036318">
    <property type="entry name" value="FAD-bd_PCMH-like_sf"/>
</dbReference>
<sequence>MAISWPLVVSLLLSISSLATSASNSDSVHEAFVQCLLDNSHPSHPISEAIFTPQSPSYATVLQSYIRNLRFNETYTPKPFLILTALHQSHIQAAIICAKKGNIQMKIRSGGHDYDGLSYVATVPFFVLDMFNLRSIDIDMETETVWVQSGAILGELYYRISELSKTHGFPAGVCPTVGVGGHFTGGGYGNMMRKYGLTVDNIVDAYFIDVNGRIHDRKSMGEDLFWAIRGGGAASFGVVLAYKIKLVHVPEIVTVFRVEKTLEDNATDIVDQWQHVASKLPKELFVRLVIDVVNSSTRTGGSTVRVSFISLFLGDSKTLVSIMNENLPLLGLSQSDCTETSWIRSVLFWTNIAIDSPTDVLLNRTPSLSYLKRKSDYVKQPIPKTALEGIWEKMIELQPAQMIFNPYGGRMAEIASTATPFPHRAGNLWKIQYLANWNQGGAETAQRYIGLTRKLHRYMTPFVSKNPREAFLNYRDIDLGVNHNDRGSYLEGRVYGIKYFKVLDHFLLCLPIHSNTSNPITNSIYVPNNSSFQYLYELRANNLRIISSSTISKPLAIVTARHASHVQAAVICAKIHSIQLRIRSGGHDYEGLSYKSDIPFVILDMFNLRSIKINITSETAWVQAGATTGELYYKIAEKSKVHGFPSGVCTTLGIGGHFTGGGYGNMIRKYGLSIDNVIDACLIDVNGTIHNRKSMGEDVFWAIRGGGGTSFGVILSWKIKLVHVPRKVTVFKVQRTLDQGATDIAYSWQRIAPKLPKHLFIRLQPEPITIGNGNKTIRVSFIGQFLGRSRKLMNLMNEEFPDLGLQQNDCIEMSWVESTLFWAGFTNGTSIDVLLNRVVKNKVFFKTKSDYYKNVIPKQGLVMLWEMLMDIGNIFVQLNPHGGRMDEISETETAVHQRGGYLFKVQYTVYWSESDGGIGAAKRYVEMSRRLYSAMAQYASSDPREAFLNYRDLDIGCNKSNDTDFGVAEVYGTKYFNNNFMRLARVKAMVDPENFFKNEQSIPPLPSSH</sequence>
<dbReference type="OrthoDB" id="407275at2759"/>
<comment type="caution">
    <text evidence="15">The sequence shown here is derived from an EMBL/GenBank/DDBJ whole genome shotgun (WGS) entry which is preliminary data.</text>
</comment>
<dbReference type="InterPro" id="IPR016169">
    <property type="entry name" value="FAD-bd_PCMH_sub2"/>
</dbReference>
<dbReference type="EMBL" id="SMMG02000004">
    <property type="protein sequence ID" value="KAA3478412.1"/>
    <property type="molecule type" value="Genomic_DNA"/>
</dbReference>
<evidence type="ECO:0000256" key="3">
    <source>
        <dbReference type="ARBA" id="ARBA00005466"/>
    </source>
</evidence>
<dbReference type="Proteomes" id="UP000325315">
    <property type="component" value="Unassembled WGS sequence"/>
</dbReference>
<proteinExistence type="inferred from homology"/>
<evidence type="ECO:0000313" key="15">
    <source>
        <dbReference type="EMBL" id="KAA3478412.1"/>
    </source>
</evidence>
<evidence type="ECO:0000256" key="5">
    <source>
        <dbReference type="ARBA" id="ARBA00022525"/>
    </source>
</evidence>
<comment type="subcellular location">
    <subcellularLocation>
        <location evidence="2">Secreted</location>
        <location evidence="2">Cell wall</location>
    </subcellularLocation>
</comment>
<evidence type="ECO:0000256" key="9">
    <source>
        <dbReference type="ARBA" id="ARBA00022827"/>
    </source>
</evidence>
<evidence type="ECO:0000259" key="14">
    <source>
        <dbReference type="PROSITE" id="PS51387"/>
    </source>
</evidence>
<comment type="similarity">
    <text evidence="3">Belongs to the oxygen-dependent FAD-linked oxidoreductase family.</text>
</comment>
<evidence type="ECO:0000256" key="1">
    <source>
        <dbReference type="ARBA" id="ARBA00001974"/>
    </source>
</evidence>
<feature type="domain" description="FAD-binding PCMH-type" evidence="14">
    <location>
        <begin position="550"/>
        <end position="724"/>
    </location>
</feature>
<dbReference type="GO" id="GO:0071949">
    <property type="term" value="F:FAD binding"/>
    <property type="evidence" value="ECO:0007669"/>
    <property type="project" value="InterPro"/>
</dbReference>